<dbReference type="NCBIfam" id="TIGR04416">
    <property type="entry name" value="group_II_RT_mat"/>
    <property type="match status" value="1"/>
</dbReference>
<dbReference type="GO" id="GO:0008270">
    <property type="term" value="F:zinc ion binding"/>
    <property type="evidence" value="ECO:0007669"/>
    <property type="project" value="InterPro"/>
</dbReference>
<gene>
    <name evidence="3" type="primary">ltrA</name>
    <name evidence="3" type="ORF">DMA59_19030</name>
</gene>
<dbReference type="PROSITE" id="PS50878">
    <property type="entry name" value="RT_POL"/>
    <property type="match status" value="1"/>
</dbReference>
<dbReference type="CDD" id="cd00085">
    <property type="entry name" value="HNHc"/>
    <property type="match status" value="1"/>
</dbReference>
<dbReference type="Pfam" id="PF13655">
    <property type="entry name" value="RVT_N"/>
    <property type="match status" value="1"/>
</dbReference>
<dbReference type="InterPro" id="IPR013597">
    <property type="entry name" value="Mat_intron_G2"/>
</dbReference>
<accession>A0A5V8DZ98</accession>
<dbReference type="GO" id="GO:0004519">
    <property type="term" value="F:endonuclease activity"/>
    <property type="evidence" value="ECO:0007669"/>
    <property type="project" value="InterPro"/>
</dbReference>
<proteinExistence type="inferred from homology"/>
<dbReference type="Gene3D" id="1.10.30.50">
    <property type="match status" value="1"/>
</dbReference>
<keyword evidence="3" id="KW-0548">Nucleotidyltransferase</keyword>
<dbReference type="CDD" id="cd01651">
    <property type="entry name" value="RT_G2_intron"/>
    <property type="match status" value="1"/>
</dbReference>
<dbReference type="GO" id="GO:0003676">
    <property type="term" value="F:nucleic acid binding"/>
    <property type="evidence" value="ECO:0007669"/>
    <property type="project" value="InterPro"/>
</dbReference>
<keyword evidence="3" id="KW-0808">Transferase</keyword>
<dbReference type="AlphaFoldDB" id="A0A5V8DZ98"/>
<dbReference type="Pfam" id="PF00078">
    <property type="entry name" value="RVT_1"/>
    <property type="match status" value="1"/>
</dbReference>
<dbReference type="Pfam" id="PF01844">
    <property type="entry name" value="HNH"/>
    <property type="match status" value="1"/>
</dbReference>
<organism evidence="3">
    <name type="scientific">Salmonella potsdam</name>
    <dbReference type="NCBI Taxonomy" id="597"/>
    <lineage>
        <taxon>Bacteria</taxon>
        <taxon>Pseudomonadati</taxon>
        <taxon>Pseudomonadota</taxon>
        <taxon>Gammaproteobacteria</taxon>
        <taxon>Enterobacterales</taxon>
        <taxon>Enterobacteriaceae</taxon>
        <taxon>Salmonella</taxon>
    </lineage>
</organism>
<dbReference type="InterPro" id="IPR000477">
    <property type="entry name" value="RT_dom"/>
</dbReference>
<comment type="caution">
    <text evidence="3">The sequence shown here is derived from an EMBL/GenBank/DDBJ whole genome shotgun (WGS) entry which is preliminary data.</text>
</comment>
<evidence type="ECO:0000259" key="2">
    <source>
        <dbReference type="PROSITE" id="PS50878"/>
    </source>
</evidence>
<dbReference type="InterPro" id="IPR002711">
    <property type="entry name" value="HNH"/>
</dbReference>
<evidence type="ECO:0000313" key="3">
    <source>
        <dbReference type="EMBL" id="EBQ9427702.1"/>
    </source>
</evidence>
<dbReference type="PANTHER" id="PTHR34047:SF8">
    <property type="entry name" value="PROTEIN YKFC"/>
    <property type="match status" value="1"/>
</dbReference>
<dbReference type="SUPFAM" id="SSF56672">
    <property type="entry name" value="DNA/RNA polymerases"/>
    <property type="match status" value="1"/>
</dbReference>
<dbReference type="PANTHER" id="PTHR34047">
    <property type="entry name" value="NUCLEAR INTRON MATURASE 1, MITOCHONDRIAL-RELATED"/>
    <property type="match status" value="1"/>
</dbReference>
<sequence>MNTLTSVSAAPRPEEWHSINWDTHHRLVRKLQLRIAKAVRNKQWRKVKSLQRMLVRSFSAKIIAIKRVTENKGKTTPGVDGEVWTTPTLKWKAVVLLKKTGYKPRPLRRIYIPKANGKRRPLGIPTMLDRSMQALHLMALEPVSESTADDNSYGFRKARCTADAIVQLHILLARRIAADWILEGDIKGCFDNISHDWLLSNIPMDKEVLRKWLKAGFMENGAYFQTEAGTPQGGIISPVLANMCLDGLEKELIDHFGRKGTKKANSHKINYVRYADDFICTGISPEVLENEVKPIIEAFMAKRGLTLSREKTRITNVAEGFDFLGKNIRRYDGKLIIKPSKKNLKTFLNKIRGIVKNNKTVTQVNLIRILNPVIIGWVNYHRHVNSKVIFCRVDHEIWQRLWRWCRRRHPKKSSIWIKKRYFIRKEMKDWIFSDRDVDGKVHTLKLASSTPIKRHVKIKGQANPYDPAWEPYFEKRMDYLWLQSQQGRKKVVELWKRQRSFCPACNQKISQESGWHIHHLIPKCEGGKDHIGNLVLLHPNCHRQIHSQSAGSIKQVEFLEI</sequence>
<dbReference type="InterPro" id="IPR025960">
    <property type="entry name" value="RVT_N"/>
</dbReference>
<dbReference type="InterPro" id="IPR003615">
    <property type="entry name" value="HNH_nuc"/>
</dbReference>
<dbReference type="InterPro" id="IPR051083">
    <property type="entry name" value="GrpII_Intron_Splice-Mob/Def"/>
</dbReference>
<reference evidence="3" key="1">
    <citation type="submission" date="2018-05" db="EMBL/GenBank/DDBJ databases">
        <authorList>
            <person name="Ashton P.M."/>
            <person name="Dallman T."/>
            <person name="Nair S."/>
            <person name="De Pinna E."/>
            <person name="Peters T."/>
            <person name="Grant K."/>
        </authorList>
    </citation>
    <scope>NUCLEOTIDE SEQUENCE</scope>
    <source>
        <strain evidence="3">381328</strain>
    </source>
</reference>
<dbReference type="EMBL" id="AAGQQJ010000029">
    <property type="protein sequence ID" value="EBQ9427702.1"/>
    <property type="molecule type" value="Genomic_DNA"/>
</dbReference>
<evidence type="ECO:0000256" key="1">
    <source>
        <dbReference type="ARBA" id="ARBA00034120"/>
    </source>
</evidence>
<dbReference type="InterPro" id="IPR030931">
    <property type="entry name" value="Group_II_RT_mat"/>
</dbReference>
<dbReference type="GO" id="GO:0003964">
    <property type="term" value="F:RNA-directed DNA polymerase activity"/>
    <property type="evidence" value="ECO:0007669"/>
    <property type="project" value="UniProtKB-KW"/>
</dbReference>
<dbReference type="InterPro" id="IPR043502">
    <property type="entry name" value="DNA/RNA_pol_sf"/>
</dbReference>
<comment type="similarity">
    <text evidence="1">Belongs to the bacterial reverse transcriptase family.</text>
</comment>
<dbReference type="SMART" id="SM00507">
    <property type="entry name" value="HNHc"/>
    <property type="match status" value="1"/>
</dbReference>
<protein>
    <submittedName>
        <fullName evidence="3">Group II intron reverse transcriptase/maturase</fullName>
    </submittedName>
</protein>
<dbReference type="Pfam" id="PF08388">
    <property type="entry name" value="GIIM"/>
    <property type="match status" value="1"/>
</dbReference>
<name>A0A5V8DZ98_SALPO</name>
<feature type="domain" description="Reverse transcriptase" evidence="2">
    <location>
        <begin position="93"/>
        <end position="328"/>
    </location>
</feature>
<keyword evidence="3" id="KW-0695">RNA-directed DNA polymerase</keyword>